<dbReference type="RefSeq" id="WP_167222018.1">
    <property type="nucleotide sequence ID" value="NZ_VUYU01000002.1"/>
</dbReference>
<dbReference type="Gene3D" id="1.10.10.160">
    <property type="match status" value="1"/>
</dbReference>
<dbReference type="PROSITE" id="PS51198">
    <property type="entry name" value="UVRD_HELICASE_ATP_BIND"/>
    <property type="match status" value="1"/>
</dbReference>
<evidence type="ECO:0000256" key="8">
    <source>
        <dbReference type="ARBA" id="ARBA00034808"/>
    </source>
</evidence>
<dbReference type="InterPro" id="IPR014017">
    <property type="entry name" value="DNA_helicase_UvrD-like_C"/>
</dbReference>
<keyword evidence="13" id="KW-1185">Reference proteome</keyword>
<organism evidence="12 13">
    <name type="scientific">Massilia rubra</name>
    <dbReference type="NCBI Taxonomy" id="2607910"/>
    <lineage>
        <taxon>Bacteria</taxon>
        <taxon>Pseudomonadati</taxon>
        <taxon>Pseudomonadota</taxon>
        <taxon>Betaproteobacteria</taxon>
        <taxon>Burkholderiales</taxon>
        <taxon>Oxalobacteraceae</taxon>
        <taxon>Telluria group</taxon>
        <taxon>Massilia</taxon>
    </lineage>
</organism>
<evidence type="ECO:0000256" key="4">
    <source>
        <dbReference type="ARBA" id="ARBA00022806"/>
    </source>
</evidence>
<dbReference type="InterPro" id="IPR013986">
    <property type="entry name" value="DExx_box_DNA_helicase_dom_sf"/>
</dbReference>
<feature type="domain" description="UvrD-like helicase ATP-binding" evidence="11">
    <location>
        <begin position="1"/>
        <end position="285"/>
    </location>
</feature>
<comment type="catalytic activity">
    <reaction evidence="9">
        <text>ATP + H2O = ADP + phosphate + H(+)</text>
        <dbReference type="Rhea" id="RHEA:13065"/>
        <dbReference type="ChEBI" id="CHEBI:15377"/>
        <dbReference type="ChEBI" id="CHEBI:15378"/>
        <dbReference type="ChEBI" id="CHEBI:30616"/>
        <dbReference type="ChEBI" id="CHEBI:43474"/>
        <dbReference type="ChEBI" id="CHEBI:456216"/>
        <dbReference type="EC" id="5.6.2.4"/>
    </reaction>
</comment>
<keyword evidence="5 10" id="KW-0067">ATP-binding</keyword>
<dbReference type="EC" id="5.6.2.4" evidence="8"/>
<evidence type="ECO:0000259" key="11">
    <source>
        <dbReference type="PROSITE" id="PS51198"/>
    </source>
</evidence>
<comment type="similarity">
    <text evidence="1">Belongs to the helicase family. UvrD subfamily.</text>
</comment>
<evidence type="ECO:0000256" key="7">
    <source>
        <dbReference type="ARBA" id="ARBA00034617"/>
    </source>
</evidence>
<dbReference type="InterPro" id="IPR014016">
    <property type="entry name" value="UvrD-like_ATP-bd"/>
</dbReference>
<sequence>MIEIDSDFRLLNPNVNFRIVAGPGAGKTHWLVNHIRNVVANGSELERFGKVACITYTNVGADTVVRRLGAASTRAEVSTVHSFFYKHVVKPYLGFIAADLEIDLGRVSGHDETIISDYQFLSDWKNATKQNYLRDHEAIVGVLSVIIWILNPKGEVELKVRRRRPGQAQVRNNSLVLYKKMAWARGVIHHDDIMYFSYLLFTRFPFLVTAVASKFPYFFVDEFQDSNSLQVEIFRLIAVEGSYVGIIGDLAQSIYGFNGASPTDFKSFAAPGIVEYVMRQNRRSSNEIIDALNSVRKDIVQIPFRNFSSGLPEILVGDMRLAINNVAAKCQGEETVTLSRRNETVQLVKNEGIAPMHPLNLFAQAISHDSNWTRREILISCVKAVVLARDANFSAGLREMLKALKHLYDDEVAENKKVEILMSLLTNLPHYSTGAMSNFATFLNAKYKFKMQGFAAGRPKLFYEKYSFADFSACVKQTEETGINRTMHKSKGDEFENVLLLTSSVDEIGLLLKPDLLKNEGHRILYVGISRARNRLFISVPELAPEARKKLEKRFKITDLPA</sequence>
<dbReference type="InterPro" id="IPR027417">
    <property type="entry name" value="P-loop_NTPase"/>
</dbReference>
<evidence type="ECO:0000256" key="5">
    <source>
        <dbReference type="ARBA" id="ARBA00022840"/>
    </source>
</evidence>
<reference evidence="12 13" key="1">
    <citation type="submission" date="2019-09" db="EMBL/GenBank/DDBJ databases">
        <title>Taxonomy of Antarctic Massilia spp.: description of Massilia rubra sp. nov., Massilia aquatica sp. nov., Massilia mucilaginosa sp. nov., Massilia frigida sp. nov. isolated from streams, lakes and regoliths.</title>
        <authorList>
            <person name="Holochova P."/>
            <person name="Sedlacek I."/>
            <person name="Kralova S."/>
            <person name="Maslanova I."/>
            <person name="Busse H.-J."/>
            <person name="Stankova E."/>
            <person name="Vrbovska V."/>
            <person name="Kovarovic V."/>
            <person name="Bartak M."/>
            <person name="Svec P."/>
            <person name="Pantucek R."/>
        </authorList>
    </citation>
    <scope>NUCLEOTIDE SEQUENCE [LARGE SCALE GENOMIC DNA]</scope>
    <source>
        <strain evidence="12 13">CCM 8692</strain>
    </source>
</reference>
<dbReference type="Proteomes" id="UP000785613">
    <property type="component" value="Unassembled WGS sequence"/>
</dbReference>
<evidence type="ECO:0000256" key="3">
    <source>
        <dbReference type="ARBA" id="ARBA00022801"/>
    </source>
</evidence>
<evidence type="ECO:0000313" key="13">
    <source>
        <dbReference type="Proteomes" id="UP000785613"/>
    </source>
</evidence>
<dbReference type="PANTHER" id="PTHR11070">
    <property type="entry name" value="UVRD / RECB / PCRA DNA HELICASE FAMILY MEMBER"/>
    <property type="match status" value="1"/>
</dbReference>
<evidence type="ECO:0000256" key="1">
    <source>
        <dbReference type="ARBA" id="ARBA00009922"/>
    </source>
</evidence>
<evidence type="ECO:0000256" key="10">
    <source>
        <dbReference type="PROSITE-ProRule" id="PRU00560"/>
    </source>
</evidence>
<proteinExistence type="inferred from homology"/>
<dbReference type="GO" id="GO:0004386">
    <property type="term" value="F:helicase activity"/>
    <property type="evidence" value="ECO:0007669"/>
    <property type="project" value="UniProtKB-KW"/>
</dbReference>
<evidence type="ECO:0000256" key="9">
    <source>
        <dbReference type="ARBA" id="ARBA00048988"/>
    </source>
</evidence>
<dbReference type="EMBL" id="VUYU01000002">
    <property type="protein sequence ID" value="NHZ32871.1"/>
    <property type="molecule type" value="Genomic_DNA"/>
</dbReference>
<dbReference type="PANTHER" id="PTHR11070:SF3">
    <property type="entry name" value="DNA 3'-5' HELICASE"/>
    <property type="match status" value="1"/>
</dbReference>
<keyword evidence="4 10" id="KW-0347">Helicase</keyword>
<comment type="caution">
    <text evidence="12">The sequence shown here is derived from an EMBL/GenBank/DDBJ whole genome shotgun (WGS) entry which is preliminary data.</text>
</comment>
<keyword evidence="2 10" id="KW-0547">Nucleotide-binding</keyword>
<dbReference type="Gene3D" id="3.40.50.300">
    <property type="entry name" value="P-loop containing nucleotide triphosphate hydrolases"/>
    <property type="match status" value="2"/>
</dbReference>
<accession>A0ABX0LRU8</accession>
<dbReference type="Pfam" id="PF00580">
    <property type="entry name" value="UvrD-helicase"/>
    <property type="match status" value="1"/>
</dbReference>
<dbReference type="InterPro" id="IPR000212">
    <property type="entry name" value="DNA_helicase_UvrD/REP"/>
</dbReference>
<gene>
    <name evidence="12" type="ORF">F0185_04605</name>
</gene>
<dbReference type="SUPFAM" id="SSF52540">
    <property type="entry name" value="P-loop containing nucleoside triphosphate hydrolases"/>
    <property type="match status" value="1"/>
</dbReference>
<feature type="binding site" evidence="10">
    <location>
        <begin position="21"/>
        <end position="28"/>
    </location>
    <ligand>
        <name>ATP</name>
        <dbReference type="ChEBI" id="CHEBI:30616"/>
    </ligand>
</feature>
<dbReference type="Pfam" id="PF13361">
    <property type="entry name" value="UvrD_C"/>
    <property type="match status" value="1"/>
</dbReference>
<keyword evidence="3 10" id="KW-0378">Hydrolase</keyword>
<protein>
    <recommendedName>
        <fullName evidence="8">DNA 3'-5' helicase</fullName>
        <ecNumber evidence="8">5.6.2.4</ecNumber>
    </recommendedName>
</protein>
<comment type="catalytic activity">
    <reaction evidence="7">
        <text>Couples ATP hydrolysis with the unwinding of duplex DNA by translocating in the 3'-5' direction.</text>
        <dbReference type="EC" id="5.6.2.4"/>
    </reaction>
</comment>
<name>A0ABX0LRU8_9BURK</name>
<evidence type="ECO:0000256" key="6">
    <source>
        <dbReference type="ARBA" id="ARBA00023235"/>
    </source>
</evidence>
<evidence type="ECO:0000256" key="2">
    <source>
        <dbReference type="ARBA" id="ARBA00022741"/>
    </source>
</evidence>
<keyword evidence="6" id="KW-0413">Isomerase</keyword>
<evidence type="ECO:0000313" key="12">
    <source>
        <dbReference type="EMBL" id="NHZ32871.1"/>
    </source>
</evidence>